<dbReference type="Pfam" id="PF00126">
    <property type="entry name" value="HTH_1"/>
    <property type="match status" value="1"/>
</dbReference>
<protein>
    <submittedName>
        <fullName evidence="6">LysR family transcriptional regulator</fullName>
    </submittedName>
</protein>
<dbReference type="Gene3D" id="3.40.190.10">
    <property type="entry name" value="Periplasmic binding protein-like II"/>
    <property type="match status" value="2"/>
</dbReference>
<name>A0A8J4DN50_9ACTN</name>
<dbReference type="InterPro" id="IPR005119">
    <property type="entry name" value="LysR_subst-bd"/>
</dbReference>
<dbReference type="PROSITE" id="PS50931">
    <property type="entry name" value="HTH_LYSR"/>
    <property type="match status" value="1"/>
</dbReference>
<evidence type="ECO:0000259" key="5">
    <source>
        <dbReference type="PROSITE" id="PS50931"/>
    </source>
</evidence>
<dbReference type="PRINTS" id="PR00039">
    <property type="entry name" value="HTHLYSR"/>
</dbReference>
<evidence type="ECO:0000313" key="7">
    <source>
        <dbReference type="Proteomes" id="UP000619260"/>
    </source>
</evidence>
<sequence>MADGSWRPSGPDLDLRLVRYFTVVAEHLHFGRAATALRVAQPSLSRQIQRLEDSLGARLLERTNQGTRLTAAGEAFLPRAQGLLHAADQAVHAARLATAAHTVTVGHVEDLNIAAAVRELRRRRPEAHVRTRRLDRSQERALLERRVDALVCRTPLAVPTDDLDLTVLYDEPRVLVLPAFHRLAGKESVTPEDFADEPMVACSGASWEWTAFWRLEPRADRSAAPVAPLVADTVEEKLDAVADGLAVALVAADDPRLGARDDVVAVAVDGIEPCRVVVATRRGDTDPLVAQFRAAALRTFTREEERPR</sequence>
<dbReference type="AlphaFoldDB" id="A0A8J4DN50"/>
<dbReference type="InterPro" id="IPR000847">
    <property type="entry name" value="LysR_HTH_N"/>
</dbReference>
<keyword evidence="4" id="KW-0804">Transcription</keyword>
<accession>A0A8J4DN50</accession>
<dbReference type="FunFam" id="1.10.10.10:FF:000001">
    <property type="entry name" value="LysR family transcriptional regulator"/>
    <property type="match status" value="1"/>
</dbReference>
<comment type="similarity">
    <text evidence="1">Belongs to the LysR transcriptional regulatory family.</text>
</comment>
<reference evidence="6" key="1">
    <citation type="submission" date="2021-01" db="EMBL/GenBank/DDBJ databases">
        <title>Whole genome shotgun sequence of Virgisporangium aliadipatigenens NBRC 105644.</title>
        <authorList>
            <person name="Komaki H."/>
            <person name="Tamura T."/>
        </authorList>
    </citation>
    <scope>NUCLEOTIDE SEQUENCE</scope>
    <source>
        <strain evidence="6">NBRC 105644</strain>
    </source>
</reference>
<evidence type="ECO:0000256" key="1">
    <source>
        <dbReference type="ARBA" id="ARBA00009437"/>
    </source>
</evidence>
<gene>
    <name evidence="6" type="primary">hcaR_2</name>
    <name evidence="6" type="ORF">Val02_09200</name>
</gene>
<proteinExistence type="inferred from homology"/>
<dbReference type="SUPFAM" id="SSF53850">
    <property type="entry name" value="Periplasmic binding protein-like II"/>
    <property type="match status" value="1"/>
</dbReference>
<dbReference type="PANTHER" id="PTHR30346">
    <property type="entry name" value="TRANSCRIPTIONAL DUAL REGULATOR HCAR-RELATED"/>
    <property type="match status" value="1"/>
</dbReference>
<dbReference type="GO" id="GO:0003700">
    <property type="term" value="F:DNA-binding transcription factor activity"/>
    <property type="evidence" value="ECO:0007669"/>
    <property type="project" value="InterPro"/>
</dbReference>
<evidence type="ECO:0000256" key="3">
    <source>
        <dbReference type="ARBA" id="ARBA00023125"/>
    </source>
</evidence>
<dbReference type="Pfam" id="PF03466">
    <property type="entry name" value="LysR_substrate"/>
    <property type="match status" value="1"/>
</dbReference>
<dbReference type="PANTHER" id="PTHR30346:SF0">
    <property type="entry name" value="HCA OPERON TRANSCRIPTIONAL ACTIVATOR HCAR"/>
    <property type="match status" value="1"/>
</dbReference>
<dbReference type="GO" id="GO:0032993">
    <property type="term" value="C:protein-DNA complex"/>
    <property type="evidence" value="ECO:0007669"/>
    <property type="project" value="TreeGrafter"/>
</dbReference>
<dbReference type="SUPFAM" id="SSF46785">
    <property type="entry name" value="Winged helix' DNA-binding domain"/>
    <property type="match status" value="1"/>
</dbReference>
<evidence type="ECO:0000256" key="4">
    <source>
        <dbReference type="ARBA" id="ARBA00023163"/>
    </source>
</evidence>
<feature type="domain" description="HTH lysR-type" evidence="5">
    <location>
        <begin position="13"/>
        <end position="70"/>
    </location>
</feature>
<organism evidence="6 7">
    <name type="scientific">Virgisporangium aliadipatigenens</name>
    <dbReference type="NCBI Taxonomy" id="741659"/>
    <lineage>
        <taxon>Bacteria</taxon>
        <taxon>Bacillati</taxon>
        <taxon>Actinomycetota</taxon>
        <taxon>Actinomycetes</taxon>
        <taxon>Micromonosporales</taxon>
        <taxon>Micromonosporaceae</taxon>
        <taxon>Virgisporangium</taxon>
    </lineage>
</organism>
<keyword evidence="2" id="KW-0805">Transcription regulation</keyword>
<evidence type="ECO:0000313" key="6">
    <source>
        <dbReference type="EMBL" id="GIJ44034.1"/>
    </source>
</evidence>
<keyword evidence="3" id="KW-0238">DNA-binding</keyword>
<keyword evidence="7" id="KW-1185">Reference proteome</keyword>
<dbReference type="InterPro" id="IPR036390">
    <property type="entry name" value="WH_DNA-bd_sf"/>
</dbReference>
<comment type="caution">
    <text evidence="6">The sequence shown here is derived from an EMBL/GenBank/DDBJ whole genome shotgun (WGS) entry which is preliminary data.</text>
</comment>
<dbReference type="RefSeq" id="WP_203897622.1">
    <property type="nucleotide sequence ID" value="NZ_BOPF01000003.1"/>
</dbReference>
<dbReference type="InterPro" id="IPR036388">
    <property type="entry name" value="WH-like_DNA-bd_sf"/>
</dbReference>
<dbReference type="Proteomes" id="UP000619260">
    <property type="component" value="Unassembled WGS sequence"/>
</dbReference>
<dbReference type="Gene3D" id="1.10.10.10">
    <property type="entry name" value="Winged helix-like DNA-binding domain superfamily/Winged helix DNA-binding domain"/>
    <property type="match status" value="1"/>
</dbReference>
<dbReference type="GO" id="GO:0003677">
    <property type="term" value="F:DNA binding"/>
    <property type="evidence" value="ECO:0007669"/>
    <property type="project" value="UniProtKB-KW"/>
</dbReference>
<dbReference type="EMBL" id="BOPF01000003">
    <property type="protein sequence ID" value="GIJ44034.1"/>
    <property type="molecule type" value="Genomic_DNA"/>
</dbReference>
<evidence type="ECO:0000256" key="2">
    <source>
        <dbReference type="ARBA" id="ARBA00023015"/>
    </source>
</evidence>